<accession>A0A1I5TA36</accession>
<dbReference type="Proteomes" id="UP000198892">
    <property type="component" value="Unassembled WGS sequence"/>
</dbReference>
<dbReference type="STRING" id="1884432.SAMN05518683_11073"/>
<evidence type="ECO:0000313" key="6">
    <source>
        <dbReference type="Proteomes" id="UP000198892"/>
    </source>
</evidence>
<name>A0A1I5TA36_9BACI</name>
<comment type="domain">
    <text evidence="4">The N-terminal domain has binding sites for ComK and probably for unfolded/aggregated proteins; the C-terminal domain interacts with ClpC.</text>
</comment>
<dbReference type="PIRSF" id="PIRSF029008">
    <property type="entry name" value="MecA"/>
    <property type="match status" value="1"/>
</dbReference>
<dbReference type="PANTHER" id="PTHR39161">
    <property type="entry name" value="ADAPTER PROTEIN MECA"/>
    <property type="match status" value="1"/>
</dbReference>
<comment type="subunit">
    <text evidence="2 4">Homodimer.</text>
</comment>
<keyword evidence="3 4" id="KW-0178">Competence</keyword>
<dbReference type="AlphaFoldDB" id="A0A1I5TA36"/>
<dbReference type="GO" id="GO:0030674">
    <property type="term" value="F:protein-macromolecule adaptor activity"/>
    <property type="evidence" value="ECO:0007669"/>
    <property type="project" value="UniProtKB-UniRule"/>
</dbReference>
<keyword evidence="4" id="KW-0749">Sporulation</keyword>
<reference evidence="6" key="1">
    <citation type="submission" date="2016-10" db="EMBL/GenBank/DDBJ databases">
        <authorList>
            <person name="Varghese N."/>
            <person name="Submissions S."/>
        </authorList>
    </citation>
    <scope>NUCLEOTIDE SEQUENCE [LARGE SCALE GENOMIC DNA]</scope>
    <source>
        <strain evidence="6">S7</strain>
    </source>
</reference>
<comment type="function">
    <text evidence="4">Enables the recognition and targeting of unfolded and aggregated proteins to the ClpC protease or to other proteins involved in proteolysis. Acts negatively in the development of competence by binding ComK and recruiting it to the ClpCP protease. When overexpressed, inhibits sporulation. Also involved in Spx degradation by ClpC.</text>
</comment>
<dbReference type="HAMAP" id="MF_01124">
    <property type="entry name" value="MecA"/>
    <property type="match status" value="1"/>
</dbReference>
<dbReference type="Gene3D" id="3.30.70.1950">
    <property type="match status" value="1"/>
</dbReference>
<dbReference type="NCBIfam" id="NF002644">
    <property type="entry name" value="PRK02315.1-5"/>
    <property type="match status" value="1"/>
</dbReference>
<keyword evidence="6" id="KW-1185">Reference proteome</keyword>
<evidence type="ECO:0000256" key="1">
    <source>
        <dbReference type="ARBA" id="ARBA00005397"/>
    </source>
</evidence>
<evidence type="ECO:0000256" key="2">
    <source>
        <dbReference type="ARBA" id="ARBA00011738"/>
    </source>
</evidence>
<dbReference type="GO" id="GO:0042174">
    <property type="term" value="P:negative regulation of sporulation resulting in formation of a cellular spore"/>
    <property type="evidence" value="ECO:0007669"/>
    <property type="project" value="UniProtKB-UniRule"/>
</dbReference>
<evidence type="ECO:0000256" key="4">
    <source>
        <dbReference type="HAMAP-Rule" id="MF_01124"/>
    </source>
</evidence>
<dbReference type="Pfam" id="PF05389">
    <property type="entry name" value="MecA"/>
    <property type="match status" value="1"/>
</dbReference>
<dbReference type="GO" id="GO:0045808">
    <property type="term" value="P:negative regulation of establishment of competence for transformation"/>
    <property type="evidence" value="ECO:0007669"/>
    <property type="project" value="UniProtKB-UniRule"/>
</dbReference>
<protein>
    <recommendedName>
        <fullName evidence="4">Adapter protein MecA</fullName>
    </recommendedName>
</protein>
<comment type="similarity">
    <text evidence="1 4">Belongs to the MecA family.</text>
</comment>
<organism evidence="5 6">
    <name type="scientific">Salibacterium halotolerans</name>
    <dbReference type="NCBI Taxonomy" id="1884432"/>
    <lineage>
        <taxon>Bacteria</taxon>
        <taxon>Bacillati</taxon>
        <taxon>Bacillota</taxon>
        <taxon>Bacilli</taxon>
        <taxon>Bacillales</taxon>
        <taxon>Bacillaceae</taxon>
    </lineage>
</organism>
<gene>
    <name evidence="4" type="primary">mecA</name>
    <name evidence="5" type="ORF">SAMN05518683_11073</name>
</gene>
<dbReference type="EMBL" id="FOXD01000010">
    <property type="protein sequence ID" value="SFP79838.1"/>
    <property type="molecule type" value="Genomic_DNA"/>
</dbReference>
<dbReference type="PANTHER" id="PTHR39161:SF1">
    <property type="entry name" value="ADAPTER PROTEIN MECA 1"/>
    <property type="match status" value="1"/>
</dbReference>
<dbReference type="GO" id="GO:0030420">
    <property type="term" value="P:establishment of competence for transformation"/>
    <property type="evidence" value="ECO:0007669"/>
    <property type="project" value="UniProtKB-KW"/>
</dbReference>
<evidence type="ECO:0000256" key="3">
    <source>
        <dbReference type="ARBA" id="ARBA00023287"/>
    </source>
</evidence>
<dbReference type="GO" id="GO:0030435">
    <property type="term" value="P:sporulation resulting in formation of a cellular spore"/>
    <property type="evidence" value="ECO:0007669"/>
    <property type="project" value="UniProtKB-KW"/>
</dbReference>
<dbReference type="InterPro" id="IPR008681">
    <property type="entry name" value="Neg-reg_MecA"/>
</dbReference>
<evidence type="ECO:0000313" key="5">
    <source>
        <dbReference type="EMBL" id="SFP79838.1"/>
    </source>
</evidence>
<proteinExistence type="inferred from homology"/>
<dbReference type="InterPro" id="IPR038471">
    <property type="entry name" value="MecA_C_sf"/>
</dbReference>
<sequence>MPVKGYDGNIEKTWKRKSPYLLRREKIVEIERINESTVKCYISYKDIEDRGFDRDEIWYNRERGEELFFEMINEAHDRENFEIEGPLWIQVQALDNGMEIVVTRGQITDGNVKLEIPVSQSKGEDMPVDDNIVDMLDEQFRSSQKSRQAHGDSDYLEIVISFDDLEDLLALSQAFAPVGVQNEIYHFEGTYYLYLMFDNQYSEDEQDDMVSHVLEYGEESDVSIFRIREYGKTVAASQGLETLRQTFS</sequence>